<dbReference type="CDD" id="cd03039">
    <property type="entry name" value="GST_N_Sigma_like"/>
    <property type="match status" value="1"/>
</dbReference>
<evidence type="ECO:0000313" key="9">
    <source>
        <dbReference type="Proteomes" id="UP001566132"/>
    </source>
</evidence>
<dbReference type="InterPro" id="IPR050213">
    <property type="entry name" value="GST_superfamily"/>
</dbReference>
<sequence length="207" mass="23995">MRMAPQYKLTYFDVKGLGESIRYLLSYGGLEFEDVRVEKDDWPAMKDSTPLSQLPILEVDGKVLFQSVAIAAYLGEVIGISGSNALENWEINAVSDTLNDFKFKLFSWRFEQNETKKAADKETLLKETLPFYVGKFEQWVKSNKGYLAIGKLTWIDILFVAIVDVFDDFFAKEWGLQSLLDEYPNLQAHRKKILEIPRIQEWRTKHP</sequence>
<evidence type="ECO:0000313" key="8">
    <source>
        <dbReference type="EMBL" id="KAL1517628.1"/>
    </source>
</evidence>
<evidence type="ECO:0000256" key="1">
    <source>
        <dbReference type="ARBA" id="ARBA00011738"/>
    </source>
</evidence>
<dbReference type="PANTHER" id="PTHR11571">
    <property type="entry name" value="GLUTATHIONE S-TRANSFERASE"/>
    <property type="match status" value="1"/>
</dbReference>
<dbReference type="InterPro" id="IPR040079">
    <property type="entry name" value="Glutathione_S-Trfase"/>
</dbReference>
<keyword evidence="9" id="KW-1185">Reference proteome</keyword>
<evidence type="ECO:0000259" key="6">
    <source>
        <dbReference type="PROSITE" id="PS50404"/>
    </source>
</evidence>
<feature type="domain" description="GST N-terminal" evidence="6">
    <location>
        <begin position="5"/>
        <end position="82"/>
    </location>
</feature>
<dbReference type="GO" id="GO:0004364">
    <property type="term" value="F:glutathione transferase activity"/>
    <property type="evidence" value="ECO:0007669"/>
    <property type="project" value="UniProtKB-EC"/>
</dbReference>
<dbReference type="EMBL" id="JBDJPC010000001">
    <property type="protein sequence ID" value="KAL1517628.1"/>
    <property type="molecule type" value="Genomic_DNA"/>
</dbReference>
<gene>
    <name evidence="8" type="ORF">ABEB36_001367</name>
</gene>
<feature type="domain" description="GST C-terminal" evidence="7">
    <location>
        <begin position="84"/>
        <end position="207"/>
    </location>
</feature>
<proteinExistence type="inferred from homology"/>
<dbReference type="InterPro" id="IPR036282">
    <property type="entry name" value="Glutathione-S-Trfase_C_sf"/>
</dbReference>
<name>A0ABD1FG65_HYPHA</name>
<comment type="catalytic activity">
    <reaction evidence="5">
        <text>RX + glutathione = an S-substituted glutathione + a halide anion + H(+)</text>
        <dbReference type="Rhea" id="RHEA:16437"/>
        <dbReference type="ChEBI" id="CHEBI:15378"/>
        <dbReference type="ChEBI" id="CHEBI:16042"/>
        <dbReference type="ChEBI" id="CHEBI:17792"/>
        <dbReference type="ChEBI" id="CHEBI:57925"/>
        <dbReference type="ChEBI" id="CHEBI:90779"/>
        <dbReference type="EC" id="2.5.1.18"/>
    </reaction>
</comment>
<dbReference type="FunFam" id="3.40.30.10:FF:000035">
    <property type="entry name" value="hematopoietic prostaglandin D synthase"/>
    <property type="match status" value="1"/>
</dbReference>
<evidence type="ECO:0000259" key="7">
    <source>
        <dbReference type="PROSITE" id="PS50405"/>
    </source>
</evidence>
<comment type="similarity">
    <text evidence="4">Belongs to the GST superfamily. Sigma family.</text>
</comment>
<reference evidence="8 9" key="1">
    <citation type="submission" date="2024-05" db="EMBL/GenBank/DDBJ databases">
        <title>Genetic variation in Jamaican populations of the coffee berry borer (Hypothenemus hampei).</title>
        <authorList>
            <person name="Errbii M."/>
            <person name="Myrie A."/>
        </authorList>
    </citation>
    <scope>NUCLEOTIDE SEQUENCE [LARGE SCALE GENOMIC DNA]</scope>
    <source>
        <strain evidence="8">JA-Hopewell-2020-01-JO</strain>
        <tissue evidence="8">Whole body</tissue>
    </source>
</reference>
<dbReference type="Proteomes" id="UP001566132">
    <property type="component" value="Unassembled WGS sequence"/>
</dbReference>
<dbReference type="Gene3D" id="3.40.30.10">
    <property type="entry name" value="Glutaredoxin"/>
    <property type="match status" value="1"/>
</dbReference>
<comment type="caution">
    <text evidence="8">The sequence shown here is derived from an EMBL/GenBank/DDBJ whole genome shotgun (WGS) entry which is preliminary data.</text>
</comment>
<dbReference type="AlphaFoldDB" id="A0ABD1FG65"/>
<evidence type="ECO:0000256" key="4">
    <source>
        <dbReference type="ARBA" id="ARBA00038317"/>
    </source>
</evidence>
<evidence type="ECO:0000256" key="2">
    <source>
        <dbReference type="ARBA" id="ARBA00012452"/>
    </source>
</evidence>
<dbReference type="SFLD" id="SFLDG01205">
    <property type="entry name" value="AMPS.1"/>
    <property type="match status" value="1"/>
</dbReference>
<accession>A0ABD1FG65</accession>
<dbReference type="SUPFAM" id="SSF52833">
    <property type="entry name" value="Thioredoxin-like"/>
    <property type="match status" value="1"/>
</dbReference>
<dbReference type="PROSITE" id="PS50404">
    <property type="entry name" value="GST_NTER"/>
    <property type="match status" value="1"/>
</dbReference>
<dbReference type="InterPro" id="IPR004046">
    <property type="entry name" value="GST_C"/>
</dbReference>
<dbReference type="FunFam" id="1.20.1050.10:FF:000030">
    <property type="entry name" value="Glutathione S-transferase S1"/>
    <property type="match status" value="1"/>
</dbReference>
<dbReference type="Gene3D" id="1.20.1050.10">
    <property type="match status" value="1"/>
</dbReference>
<dbReference type="InterPro" id="IPR036249">
    <property type="entry name" value="Thioredoxin-like_sf"/>
</dbReference>
<dbReference type="SFLD" id="SFLDG00363">
    <property type="entry name" value="AMPS_(cytGST):_Alpha-__Mu-__Pi"/>
    <property type="match status" value="1"/>
</dbReference>
<evidence type="ECO:0000256" key="5">
    <source>
        <dbReference type="ARBA" id="ARBA00047960"/>
    </source>
</evidence>
<dbReference type="EC" id="2.5.1.18" evidence="2"/>
<dbReference type="PANTHER" id="PTHR11571:SF224">
    <property type="entry name" value="HEMATOPOIETIC PROSTAGLANDIN D SYNTHASE"/>
    <property type="match status" value="1"/>
</dbReference>
<dbReference type="GO" id="GO:0004602">
    <property type="term" value="F:glutathione peroxidase activity"/>
    <property type="evidence" value="ECO:0007669"/>
    <property type="project" value="UniProtKB-ARBA"/>
</dbReference>
<dbReference type="Pfam" id="PF14497">
    <property type="entry name" value="GST_C_3"/>
    <property type="match status" value="1"/>
</dbReference>
<dbReference type="Pfam" id="PF02798">
    <property type="entry name" value="GST_N"/>
    <property type="match status" value="1"/>
</dbReference>
<dbReference type="SUPFAM" id="SSF47616">
    <property type="entry name" value="GST C-terminal domain-like"/>
    <property type="match status" value="1"/>
</dbReference>
<dbReference type="CDD" id="cd03192">
    <property type="entry name" value="GST_C_Sigma_like"/>
    <property type="match status" value="1"/>
</dbReference>
<evidence type="ECO:0000256" key="3">
    <source>
        <dbReference type="ARBA" id="ARBA00022679"/>
    </source>
</evidence>
<comment type="subunit">
    <text evidence="1">Homodimer.</text>
</comment>
<dbReference type="PROSITE" id="PS50405">
    <property type="entry name" value="GST_CTER"/>
    <property type="match status" value="1"/>
</dbReference>
<organism evidence="8 9">
    <name type="scientific">Hypothenemus hampei</name>
    <name type="common">Coffee berry borer</name>
    <dbReference type="NCBI Taxonomy" id="57062"/>
    <lineage>
        <taxon>Eukaryota</taxon>
        <taxon>Metazoa</taxon>
        <taxon>Ecdysozoa</taxon>
        <taxon>Arthropoda</taxon>
        <taxon>Hexapoda</taxon>
        <taxon>Insecta</taxon>
        <taxon>Pterygota</taxon>
        <taxon>Neoptera</taxon>
        <taxon>Endopterygota</taxon>
        <taxon>Coleoptera</taxon>
        <taxon>Polyphaga</taxon>
        <taxon>Cucujiformia</taxon>
        <taxon>Curculionidae</taxon>
        <taxon>Scolytinae</taxon>
        <taxon>Hypothenemus</taxon>
    </lineage>
</organism>
<dbReference type="InterPro" id="IPR004045">
    <property type="entry name" value="Glutathione_S-Trfase_N"/>
</dbReference>
<dbReference type="InterPro" id="IPR010987">
    <property type="entry name" value="Glutathione-S-Trfase_C-like"/>
</dbReference>
<keyword evidence="3" id="KW-0808">Transferase</keyword>
<dbReference type="SFLD" id="SFLDS00019">
    <property type="entry name" value="Glutathione_Transferase_(cytos"/>
    <property type="match status" value="1"/>
</dbReference>
<protein>
    <recommendedName>
        <fullName evidence="2">glutathione transferase</fullName>
        <ecNumber evidence="2">2.5.1.18</ecNumber>
    </recommendedName>
</protein>